<evidence type="ECO:0000313" key="6">
    <source>
        <dbReference type="Proteomes" id="UP000306236"/>
    </source>
</evidence>
<dbReference type="Gene3D" id="2.40.50.230">
    <property type="entry name" value="Gp5 N-terminal domain"/>
    <property type="match status" value="1"/>
</dbReference>
<dbReference type="Pfam" id="PF04717">
    <property type="entry name" value="Phage_base_V"/>
    <property type="match status" value="1"/>
</dbReference>
<proteinExistence type="inferred from homology"/>
<feature type="domain" description="Gp5/Type VI secretion system Vgr protein OB-fold" evidence="3">
    <location>
        <begin position="378"/>
        <end position="446"/>
    </location>
</feature>
<comment type="caution">
    <text evidence="5">The sequence shown here is derived from an EMBL/GenBank/DDBJ whole genome shotgun (WGS) entry which is preliminary data.</text>
</comment>
<dbReference type="NCBIfam" id="TIGR03361">
    <property type="entry name" value="VI_Rhs_Vgr"/>
    <property type="match status" value="1"/>
</dbReference>
<gene>
    <name evidence="5" type="primary">tssI</name>
    <name evidence="5" type="ORF">E8K88_15905</name>
</gene>
<feature type="compositionally biased region" description="Gly residues" evidence="2">
    <location>
        <begin position="673"/>
        <end position="683"/>
    </location>
</feature>
<dbReference type="InterPro" id="IPR054030">
    <property type="entry name" value="Gp5_Vgr_C"/>
</dbReference>
<dbReference type="Pfam" id="PF05954">
    <property type="entry name" value="Phage_GPD"/>
    <property type="match status" value="1"/>
</dbReference>
<dbReference type="InterPro" id="IPR037026">
    <property type="entry name" value="Vgr_OB-fold_dom_sf"/>
</dbReference>
<dbReference type="SUPFAM" id="SSF69279">
    <property type="entry name" value="Phage tail proteins"/>
    <property type="match status" value="2"/>
</dbReference>
<dbReference type="Pfam" id="PF22178">
    <property type="entry name" value="Gp5_trimer_C"/>
    <property type="match status" value="1"/>
</dbReference>
<dbReference type="OrthoDB" id="1907165at2"/>
<evidence type="ECO:0000313" key="5">
    <source>
        <dbReference type="EMBL" id="THJ31126.1"/>
    </source>
</evidence>
<dbReference type="InterPro" id="IPR017847">
    <property type="entry name" value="T6SS_RhsGE_Vgr_subset"/>
</dbReference>
<dbReference type="SUPFAM" id="SSF69349">
    <property type="entry name" value="Phage fibre proteins"/>
    <property type="match status" value="2"/>
</dbReference>
<evidence type="ECO:0000256" key="1">
    <source>
        <dbReference type="ARBA" id="ARBA00005558"/>
    </source>
</evidence>
<dbReference type="Gene3D" id="4.10.220.110">
    <property type="match status" value="1"/>
</dbReference>
<accession>A0A4S5BNI2</accession>
<keyword evidence="6" id="KW-1185">Reference proteome</keyword>
<comment type="similarity">
    <text evidence="1">Belongs to the VgrG protein family.</text>
</comment>
<dbReference type="SUPFAM" id="SSF69255">
    <property type="entry name" value="gp5 N-terminal domain-like"/>
    <property type="match status" value="1"/>
</dbReference>
<dbReference type="RefSeq" id="WP_136407665.1">
    <property type="nucleotide sequence ID" value="NZ_SSWX01000027.1"/>
</dbReference>
<dbReference type="InterPro" id="IPR006533">
    <property type="entry name" value="T6SS_Vgr_RhsGE"/>
</dbReference>
<protein>
    <submittedName>
        <fullName evidence="5">Type VI secretion system tip protein VgrG</fullName>
    </submittedName>
</protein>
<dbReference type="InterPro" id="IPR006531">
    <property type="entry name" value="Gp5/Vgr_OB"/>
</dbReference>
<sequence length="756" mass="84705">MNRFLNAYTPLGPAIWAYHLEGREALSALYQFTIDFKSEDANIDCQALIGEVCAIELEAQYNSKRYFSGRIVRFSALGKRGKHWLYQAIVSPKLWHASRRSDFKIWQNTTVKDIADEILGKNAIQYDWRLKTDLKTWTYKVQYGETDLDFLTRQLEHEGIYFWFEHSQSGETLVLADHFTTPEPFPQYESIPFYPPDEAREDEDHYWDWHMGREPEPGKLSQSDYDFEKPNSDLSTESTDPRGHLFDQYEIYQYPGNYTETSDGSNYANARLEALQAAQDRIELRGKVRGATPGYRFTLWRHPRQDQNRDLLIVSARYKASDNDYDARADSQGVSFEVRIEAQPADRGYRPLTKSQAPRARGPETATVVGPAGEEIYTDQYGRVKVHFHWDRYGAKDGTDSCWIRVASPWAGSNFGGIQIPRIGQEVIVDYEYGDPDRPLITGRVYNAEQMPPWGLPANKTQSGFLTRSTNGGAPGDGMRDGAGDANALRFEDAKGQEQLWLHAQKDQLTEVENDESKWVGNDRKKEIDRDEFNTIHRDRTEVVDRNEKINVGGWRQEVVNLDETLTVNKNRSRNVVLNEDISIGQSRTKAVSKHEKDSIGRNWSISVGRFKTETIGLAYMQNVGMAKMVNIGIAYNLNVGMTMITNVGKSRSDTIGTTQDIKVGEKYELQVGGGGGGGGGDSSGLAKNIVAPSSSAPGGGGGGSSITMDDTSITLKVGASVLVMKADGSITVNGKQIDVVGEDHIGMESERIDVN</sequence>
<reference evidence="5 6" key="1">
    <citation type="submission" date="2019-04" db="EMBL/GenBank/DDBJ databases">
        <title>Lampropedia sp YIM MLB12 draf genome.</title>
        <authorList>
            <person name="Wang Y.-X."/>
        </authorList>
    </citation>
    <scope>NUCLEOTIDE SEQUENCE [LARGE SCALE GENOMIC DNA]</scope>
    <source>
        <strain evidence="5 6">YIM MLB12</strain>
    </source>
</reference>
<dbReference type="EMBL" id="SSWX01000027">
    <property type="protein sequence ID" value="THJ31126.1"/>
    <property type="molecule type" value="Genomic_DNA"/>
</dbReference>
<feature type="domain" description="Gp5/Type VI secretion system Vgr C-terminal trimerisation" evidence="4">
    <location>
        <begin position="463"/>
        <end position="584"/>
    </location>
</feature>
<dbReference type="NCBIfam" id="TIGR01646">
    <property type="entry name" value="vgr_GE"/>
    <property type="match status" value="1"/>
</dbReference>
<feature type="region of interest" description="Disordered" evidence="2">
    <location>
        <begin position="211"/>
        <end position="242"/>
    </location>
</feature>
<evidence type="ECO:0000259" key="4">
    <source>
        <dbReference type="Pfam" id="PF22178"/>
    </source>
</evidence>
<organism evidence="5 6">
    <name type="scientific">Lampropedia aestuarii</name>
    <dbReference type="NCBI Taxonomy" id="2562762"/>
    <lineage>
        <taxon>Bacteria</taxon>
        <taxon>Pseudomonadati</taxon>
        <taxon>Pseudomonadota</taxon>
        <taxon>Betaproteobacteria</taxon>
        <taxon>Burkholderiales</taxon>
        <taxon>Comamonadaceae</taxon>
        <taxon>Lampropedia</taxon>
    </lineage>
</organism>
<dbReference type="Gene3D" id="2.30.110.50">
    <property type="match status" value="1"/>
</dbReference>
<evidence type="ECO:0000259" key="3">
    <source>
        <dbReference type="Pfam" id="PF04717"/>
    </source>
</evidence>
<dbReference type="Proteomes" id="UP000306236">
    <property type="component" value="Unassembled WGS sequence"/>
</dbReference>
<dbReference type="Gene3D" id="3.55.50.10">
    <property type="entry name" value="Baseplate protein-like domains"/>
    <property type="match status" value="1"/>
</dbReference>
<evidence type="ECO:0000256" key="2">
    <source>
        <dbReference type="SAM" id="MobiDB-lite"/>
    </source>
</evidence>
<feature type="region of interest" description="Disordered" evidence="2">
    <location>
        <begin position="673"/>
        <end position="706"/>
    </location>
</feature>
<dbReference type="AlphaFoldDB" id="A0A4S5BNI2"/>
<name>A0A4S5BNI2_9BURK</name>